<organism evidence="2 3">
    <name type="scientific">Paenibacillus curdlanolyticus YK9</name>
    <dbReference type="NCBI Taxonomy" id="717606"/>
    <lineage>
        <taxon>Bacteria</taxon>
        <taxon>Bacillati</taxon>
        <taxon>Bacillota</taxon>
        <taxon>Bacilli</taxon>
        <taxon>Bacillales</taxon>
        <taxon>Paenibacillaceae</taxon>
        <taxon>Paenibacillus</taxon>
    </lineage>
</organism>
<sequence length="93" mass="10393">MGEASRLFEWIILLLGCGAAFAIPFVMRQIMVSVQMGGGILFIILYVGGYLSMVAPFMALWIFGSLCGLAMRVDESAREAKEAHEREFHHRNL</sequence>
<feature type="transmembrane region" description="Helical" evidence="1">
    <location>
        <begin position="39"/>
        <end position="63"/>
    </location>
</feature>
<dbReference type="AlphaFoldDB" id="E0I4F3"/>
<dbReference type="Proteomes" id="UP000005387">
    <property type="component" value="Unassembled WGS sequence"/>
</dbReference>
<dbReference type="EMBL" id="AEDD01000001">
    <property type="protein sequence ID" value="EFM13167.1"/>
    <property type="molecule type" value="Genomic_DNA"/>
</dbReference>
<keyword evidence="1" id="KW-1133">Transmembrane helix</keyword>
<protein>
    <submittedName>
        <fullName evidence="2">Type IV prepilin leader peptidase</fullName>
    </submittedName>
</protein>
<name>E0I4F3_9BACL</name>
<evidence type="ECO:0000313" key="2">
    <source>
        <dbReference type="EMBL" id="EFM13167.1"/>
    </source>
</evidence>
<feature type="transmembrane region" description="Helical" evidence="1">
    <location>
        <begin position="7"/>
        <end position="27"/>
    </location>
</feature>
<reference evidence="2 3" key="1">
    <citation type="submission" date="2010-07" db="EMBL/GenBank/DDBJ databases">
        <title>The draft genome of Paenibacillus curdlanolyticus YK9.</title>
        <authorList>
            <consortium name="US DOE Joint Genome Institute (JGI-PGF)"/>
            <person name="Lucas S."/>
            <person name="Copeland A."/>
            <person name="Lapidus A."/>
            <person name="Cheng J.-F."/>
            <person name="Bruce D."/>
            <person name="Goodwin L."/>
            <person name="Pitluck S."/>
            <person name="Land M.L."/>
            <person name="Hauser L."/>
            <person name="Chang Y.-J."/>
            <person name="Jeffries C."/>
            <person name="Anderson I.J."/>
            <person name="Johnson E."/>
            <person name="Loganathan U."/>
            <person name="Mulhopadhyay B."/>
            <person name="Kyrpides N."/>
            <person name="Woyke T.J."/>
        </authorList>
    </citation>
    <scope>NUCLEOTIDE SEQUENCE [LARGE SCALE GENOMIC DNA]</scope>
    <source>
        <strain evidence="2 3">YK9</strain>
    </source>
</reference>
<keyword evidence="1" id="KW-0812">Transmembrane</keyword>
<dbReference type="STRING" id="717606.PaecuDRAFT_0678"/>
<proteinExistence type="predicted"/>
<gene>
    <name evidence="2" type="ORF">PaecuDRAFT_0678</name>
</gene>
<evidence type="ECO:0000256" key="1">
    <source>
        <dbReference type="SAM" id="Phobius"/>
    </source>
</evidence>
<keyword evidence="1" id="KW-0472">Membrane</keyword>
<evidence type="ECO:0000313" key="3">
    <source>
        <dbReference type="Proteomes" id="UP000005387"/>
    </source>
</evidence>
<keyword evidence="3" id="KW-1185">Reference proteome</keyword>
<accession>E0I4F3</accession>